<keyword evidence="2 4" id="KW-0238">DNA-binding</keyword>
<protein>
    <recommendedName>
        <fullName evidence="5">HTH tetR-type domain-containing protein</fullName>
    </recommendedName>
</protein>
<sequence length="217" mass="23970">MPKQSTATVPKTYHHGDLRNALIVAAAELISERGSFDFAMVEAARRAGVSNAAPYRHFRDKEALLEAVGQLGFLGLKQYAEHALENQEYGSIEAIKSLGHSYIRFVTSHVPFHDLMFGDVGHRAMGNGVEATDGNAVESNLSASGFYVLVGAVEAYFKTHAITRQNPVEIAVKMWATVHGMSALFMNHKVEQFLPDADIFYLMDTSIETFFDGLQRD</sequence>
<dbReference type="InterPro" id="IPR001647">
    <property type="entry name" value="HTH_TetR"/>
</dbReference>
<dbReference type="Pfam" id="PF00440">
    <property type="entry name" value="TetR_N"/>
    <property type="match status" value="1"/>
</dbReference>
<feature type="domain" description="HTH tetR-type" evidence="5">
    <location>
        <begin position="16"/>
        <end position="76"/>
    </location>
</feature>
<evidence type="ECO:0000256" key="3">
    <source>
        <dbReference type="ARBA" id="ARBA00023163"/>
    </source>
</evidence>
<dbReference type="Pfam" id="PF13305">
    <property type="entry name" value="TetR_C_33"/>
    <property type="match status" value="1"/>
</dbReference>
<keyword evidence="3" id="KW-0804">Transcription</keyword>
<evidence type="ECO:0000313" key="6">
    <source>
        <dbReference type="EMBL" id="GHD30305.1"/>
    </source>
</evidence>
<evidence type="ECO:0000256" key="2">
    <source>
        <dbReference type="ARBA" id="ARBA00023125"/>
    </source>
</evidence>
<dbReference type="AlphaFoldDB" id="A0A918XGY7"/>
<dbReference type="GO" id="GO:0000976">
    <property type="term" value="F:transcription cis-regulatory region binding"/>
    <property type="evidence" value="ECO:0007669"/>
    <property type="project" value="TreeGrafter"/>
</dbReference>
<organism evidence="6 7">
    <name type="scientific">Parahalioglobus pacificus</name>
    <dbReference type="NCBI Taxonomy" id="930806"/>
    <lineage>
        <taxon>Bacteria</taxon>
        <taxon>Pseudomonadati</taxon>
        <taxon>Pseudomonadota</taxon>
        <taxon>Gammaproteobacteria</taxon>
        <taxon>Cellvibrionales</taxon>
        <taxon>Halieaceae</taxon>
        <taxon>Parahalioglobus</taxon>
    </lineage>
</organism>
<reference evidence="6" key="2">
    <citation type="submission" date="2020-09" db="EMBL/GenBank/DDBJ databases">
        <authorList>
            <person name="Sun Q."/>
            <person name="Kim S."/>
        </authorList>
    </citation>
    <scope>NUCLEOTIDE SEQUENCE</scope>
    <source>
        <strain evidence="6">KCTC 23430</strain>
    </source>
</reference>
<gene>
    <name evidence="6" type="ORF">GCM10007053_11940</name>
</gene>
<dbReference type="SUPFAM" id="SSF46689">
    <property type="entry name" value="Homeodomain-like"/>
    <property type="match status" value="1"/>
</dbReference>
<dbReference type="RefSeq" id="WP_189476130.1">
    <property type="nucleotide sequence ID" value="NZ_BMYM01000001.1"/>
</dbReference>
<dbReference type="Proteomes" id="UP000644693">
    <property type="component" value="Unassembled WGS sequence"/>
</dbReference>
<keyword evidence="7" id="KW-1185">Reference proteome</keyword>
<dbReference type="InterPro" id="IPR025996">
    <property type="entry name" value="MT1864/Rv1816-like_C"/>
</dbReference>
<dbReference type="InterPro" id="IPR050109">
    <property type="entry name" value="HTH-type_TetR-like_transc_reg"/>
</dbReference>
<comment type="caution">
    <text evidence="6">The sequence shown here is derived from an EMBL/GenBank/DDBJ whole genome shotgun (WGS) entry which is preliminary data.</text>
</comment>
<dbReference type="PRINTS" id="PR00455">
    <property type="entry name" value="HTHTETR"/>
</dbReference>
<dbReference type="SUPFAM" id="SSF48498">
    <property type="entry name" value="Tetracyclin repressor-like, C-terminal domain"/>
    <property type="match status" value="1"/>
</dbReference>
<dbReference type="PROSITE" id="PS50977">
    <property type="entry name" value="HTH_TETR_2"/>
    <property type="match status" value="1"/>
</dbReference>
<dbReference type="InterPro" id="IPR036271">
    <property type="entry name" value="Tet_transcr_reg_TetR-rel_C_sf"/>
</dbReference>
<accession>A0A918XGY7</accession>
<keyword evidence="1" id="KW-0805">Transcription regulation</keyword>
<dbReference type="PANTHER" id="PTHR30055:SF220">
    <property type="entry name" value="TETR-FAMILY REGULATORY PROTEIN"/>
    <property type="match status" value="1"/>
</dbReference>
<evidence type="ECO:0000256" key="4">
    <source>
        <dbReference type="PROSITE-ProRule" id="PRU00335"/>
    </source>
</evidence>
<reference evidence="6" key="1">
    <citation type="journal article" date="2014" name="Int. J. Syst. Evol. Microbiol.">
        <title>Complete genome sequence of Corynebacterium casei LMG S-19264T (=DSM 44701T), isolated from a smear-ripened cheese.</title>
        <authorList>
            <consortium name="US DOE Joint Genome Institute (JGI-PGF)"/>
            <person name="Walter F."/>
            <person name="Albersmeier A."/>
            <person name="Kalinowski J."/>
            <person name="Ruckert C."/>
        </authorList>
    </citation>
    <scope>NUCLEOTIDE SEQUENCE</scope>
    <source>
        <strain evidence="6">KCTC 23430</strain>
    </source>
</reference>
<dbReference type="InterPro" id="IPR009057">
    <property type="entry name" value="Homeodomain-like_sf"/>
</dbReference>
<proteinExistence type="predicted"/>
<evidence type="ECO:0000256" key="1">
    <source>
        <dbReference type="ARBA" id="ARBA00023015"/>
    </source>
</evidence>
<name>A0A918XGY7_9GAMM</name>
<dbReference type="EMBL" id="BMYM01000001">
    <property type="protein sequence ID" value="GHD30305.1"/>
    <property type="molecule type" value="Genomic_DNA"/>
</dbReference>
<evidence type="ECO:0000313" key="7">
    <source>
        <dbReference type="Proteomes" id="UP000644693"/>
    </source>
</evidence>
<evidence type="ECO:0000259" key="5">
    <source>
        <dbReference type="PROSITE" id="PS50977"/>
    </source>
</evidence>
<dbReference type="Gene3D" id="1.10.357.10">
    <property type="entry name" value="Tetracycline Repressor, domain 2"/>
    <property type="match status" value="1"/>
</dbReference>
<feature type="DNA-binding region" description="H-T-H motif" evidence="4">
    <location>
        <begin position="39"/>
        <end position="58"/>
    </location>
</feature>
<dbReference type="PANTHER" id="PTHR30055">
    <property type="entry name" value="HTH-TYPE TRANSCRIPTIONAL REGULATOR RUTR"/>
    <property type="match status" value="1"/>
</dbReference>
<dbReference type="GO" id="GO:0003700">
    <property type="term" value="F:DNA-binding transcription factor activity"/>
    <property type="evidence" value="ECO:0007669"/>
    <property type="project" value="TreeGrafter"/>
</dbReference>